<dbReference type="PROSITE" id="PS01173">
    <property type="entry name" value="LIPASE_GDXG_HIS"/>
    <property type="match status" value="1"/>
</dbReference>
<name>C6X7E6_METGS</name>
<proteinExistence type="inferred from homology"/>
<keyword evidence="5" id="KW-1185">Reference proteome</keyword>
<dbReference type="KEGG" id="mei:Msip34_2169"/>
<reference evidence="4 5" key="2">
    <citation type="journal article" date="2011" name="J. Bacteriol.">
        <title>Genomes of three methylotrophs from a single niche uncover genetic and metabolic divergence of Methylophilaceae.</title>
        <authorList>
            <person name="Lapidus A."/>
            <person name="Clum A."/>
            <person name="Labutti K."/>
            <person name="Kaluzhnaya M.G."/>
            <person name="Lim S."/>
            <person name="Beck D.A."/>
            <person name="Glavina Del Rio T."/>
            <person name="Nolan M."/>
            <person name="Mavromatis K."/>
            <person name="Huntemann M."/>
            <person name="Lucas S."/>
            <person name="Lidstrom M.E."/>
            <person name="Ivanova N."/>
            <person name="Chistoserdova L."/>
        </authorList>
    </citation>
    <scope>NUCLEOTIDE SEQUENCE [LARGE SCALE GENOMIC DNA]</scope>
    <source>
        <strain evidence="4 5">SIP3-4</strain>
    </source>
</reference>
<evidence type="ECO:0000256" key="1">
    <source>
        <dbReference type="ARBA" id="ARBA00010515"/>
    </source>
</evidence>
<dbReference type="Pfam" id="PF20434">
    <property type="entry name" value="BD-FAE"/>
    <property type="match status" value="1"/>
</dbReference>
<dbReference type="InterPro" id="IPR002168">
    <property type="entry name" value="Lipase_GDXG_HIS_AS"/>
</dbReference>
<dbReference type="OrthoDB" id="9794445at2"/>
<dbReference type="PANTHER" id="PTHR48081:SF33">
    <property type="entry name" value="KYNURENINE FORMAMIDASE"/>
    <property type="match status" value="1"/>
</dbReference>
<dbReference type="InterPro" id="IPR049492">
    <property type="entry name" value="BD-FAE-like_dom"/>
</dbReference>
<accession>C6X7E6</accession>
<dbReference type="STRING" id="582744.Msip34_2169"/>
<comment type="similarity">
    <text evidence="1">Belongs to the 'GDXG' lipolytic enzyme family.</text>
</comment>
<dbReference type="Gene3D" id="3.40.50.1820">
    <property type="entry name" value="alpha/beta hydrolase"/>
    <property type="match status" value="1"/>
</dbReference>
<dbReference type="SUPFAM" id="SSF53474">
    <property type="entry name" value="alpha/beta-Hydrolases"/>
    <property type="match status" value="1"/>
</dbReference>
<dbReference type="Proteomes" id="UP000002743">
    <property type="component" value="Chromosome"/>
</dbReference>
<dbReference type="InterPro" id="IPR050300">
    <property type="entry name" value="GDXG_lipolytic_enzyme"/>
</dbReference>
<reference evidence="5" key="1">
    <citation type="submission" date="2009-07" db="EMBL/GenBank/DDBJ databases">
        <title>Complete sequence of chromosome of Methylovorus sp. SIP3-4.</title>
        <authorList>
            <person name="Lucas S."/>
            <person name="Copeland A."/>
            <person name="Lapidus A."/>
            <person name="Glavina del Rio T."/>
            <person name="Tice H."/>
            <person name="Bruce D."/>
            <person name="Goodwin L."/>
            <person name="Pitluck S."/>
            <person name="Clum A."/>
            <person name="Larimer F."/>
            <person name="Land M."/>
            <person name="Hauser L."/>
            <person name="Kyrpides N."/>
            <person name="Mikhailova N."/>
            <person name="Kayluzhnaya M."/>
            <person name="Chistoserdova L."/>
        </authorList>
    </citation>
    <scope>NUCLEOTIDE SEQUENCE [LARGE SCALE GENOMIC DNA]</scope>
    <source>
        <strain evidence="5">SIP3-4</strain>
    </source>
</reference>
<keyword evidence="2" id="KW-0378">Hydrolase</keyword>
<protein>
    <submittedName>
        <fullName evidence="4">Esterase/lipase-like protein</fullName>
    </submittedName>
</protein>
<gene>
    <name evidence="4" type="ordered locus">Msip34_2169</name>
</gene>
<sequence precursor="true">MYRNQPLPKRAGRTNPLTRELTMRLLALVLSSLLLLSHTAEAGPLRDLINKRADARSSEMEEEDAADGSTALPAGVKLLADIAYGPDKLQKMDVYLPPPSAQAPTAQAPIIVMVHGGAWRIGDKTHSKVVTNKIARWVPKGIILVSLNYRMLPDTAPLAQAEDVALALSVIQQKAPGWKGDSGQLILMGHSAGAHLVSLLSSQPSIATAFGAKPWLATISLDSAALDVPTIMQRRHPRFYDQAFGKDANYWRATSPLQQLTQQSLPLLAVCSTQRRDKPCEQAYGYQRRAQELGVRVEVLEQNLNHGEINAELGAASPYTKSVESFIARYSSSMANILSQTR</sequence>
<feature type="domain" description="BD-FAE-like" evidence="3">
    <location>
        <begin position="92"/>
        <end position="201"/>
    </location>
</feature>
<dbReference type="eggNOG" id="COG0657">
    <property type="taxonomic scope" value="Bacteria"/>
</dbReference>
<dbReference type="InterPro" id="IPR029058">
    <property type="entry name" value="AB_hydrolase_fold"/>
</dbReference>
<organism evidence="4 5">
    <name type="scientific">Methylovorus glucosotrophus (strain SIP3-4)</name>
    <dbReference type="NCBI Taxonomy" id="582744"/>
    <lineage>
        <taxon>Bacteria</taxon>
        <taxon>Pseudomonadati</taxon>
        <taxon>Pseudomonadota</taxon>
        <taxon>Betaproteobacteria</taxon>
        <taxon>Nitrosomonadales</taxon>
        <taxon>Methylophilaceae</taxon>
        <taxon>Methylovorus</taxon>
    </lineage>
</organism>
<evidence type="ECO:0000256" key="2">
    <source>
        <dbReference type="ARBA" id="ARBA00022801"/>
    </source>
</evidence>
<evidence type="ECO:0000313" key="5">
    <source>
        <dbReference type="Proteomes" id="UP000002743"/>
    </source>
</evidence>
<dbReference type="PANTHER" id="PTHR48081">
    <property type="entry name" value="AB HYDROLASE SUPERFAMILY PROTEIN C4A8.06C"/>
    <property type="match status" value="1"/>
</dbReference>
<dbReference type="AlphaFoldDB" id="C6X7E6"/>
<dbReference type="HOGENOM" id="CLU_012494_4_1_4"/>
<evidence type="ECO:0000259" key="3">
    <source>
        <dbReference type="Pfam" id="PF20434"/>
    </source>
</evidence>
<dbReference type="GO" id="GO:0016787">
    <property type="term" value="F:hydrolase activity"/>
    <property type="evidence" value="ECO:0007669"/>
    <property type="project" value="UniProtKB-KW"/>
</dbReference>
<dbReference type="EMBL" id="CP001674">
    <property type="protein sequence ID" value="ACT51411.1"/>
    <property type="molecule type" value="Genomic_DNA"/>
</dbReference>
<evidence type="ECO:0000313" key="4">
    <source>
        <dbReference type="EMBL" id="ACT51411.1"/>
    </source>
</evidence>